<organism evidence="3 4">
    <name type="scientific">Babesia gibsoni</name>
    <dbReference type="NCBI Taxonomy" id="33632"/>
    <lineage>
        <taxon>Eukaryota</taxon>
        <taxon>Sar</taxon>
        <taxon>Alveolata</taxon>
        <taxon>Apicomplexa</taxon>
        <taxon>Aconoidasida</taxon>
        <taxon>Piroplasmida</taxon>
        <taxon>Babesiidae</taxon>
        <taxon>Babesia</taxon>
    </lineage>
</organism>
<evidence type="ECO:0000256" key="1">
    <source>
        <dbReference type="ARBA" id="ARBA00004496"/>
    </source>
</evidence>
<accession>A0AAD8PCU2</accession>
<name>A0AAD8PCU2_BABGI</name>
<dbReference type="GO" id="GO:0051879">
    <property type="term" value="F:Hsp90 protein binding"/>
    <property type="evidence" value="ECO:0007669"/>
    <property type="project" value="TreeGrafter"/>
</dbReference>
<dbReference type="Proteomes" id="UP001230268">
    <property type="component" value="Unassembled WGS sequence"/>
</dbReference>
<dbReference type="Gene3D" id="1.25.40.10">
    <property type="entry name" value="Tetratricopeptide repeat domain"/>
    <property type="match status" value="1"/>
</dbReference>
<reference evidence="3" key="1">
    <citation type="submission" date="2023-08" db="EMBL/GenBank/DDBJ databases">
        <title>Draft sequence of the Babesia gibsoni genome.</title>
        <authorList>
            <person name="Yamagishi J.Y."/>
            <person name="Xuan X.X."/>
        </authorList>
    </citation>
    <scope>NUCLEOTIDE SEQUENCE</scope>
    <source>
        <strain evidence="3">Azabu</strain>
    </source>
</reference>
<dbReference type="PANTHER" id="PTHR45994:SF1">
    <property type="entry name" value="FI21225P1"/>
    <property type="match status" value="1"/>
</dbReference>
<comment type="subcellular location">
    <subcellularLocation>
        <location evidence="1">Cytoplasm</location>
    </subcellularLocation>
</comment>
<keyword evidence="2" id="KW-0963">Cytoplasm</keyword>
<dbReference type="AlphaFoldDB" id="A0AAD8PCU2"/>
<dbReference type="InterPro" id="IPR011990">
    <property type="entry name" value="TPR-like_helical_dom_sf"/>
</dbReference>
<dbReference type="InterPro" id="IPR016024">
    <property type="entry name" value="ARM-type_fold"/>
</dbReference>
<sequence length="1056" mass="119927">MCSSEAKQVAFDAEAFASKFGGLDEAKNNANVLFRSKCYREAVESYTRLLSEIVGTDFNPSNATEVAKTVRGNGTLDERLVDFTATLMCNSALCYFNLNQLYEASSLCNACLCVDPYNYKAAFYLVKCALVSNEYQNALKHVERCQSIVDAKKLFSNQEVPHAALVRRIRESMNSDMSKKVVLERCEDIISNIASGTDVILNLKNLHMHPKQEIIREQVIPKLVAILKEKDDYVKYADVHSGIWSSIHQFFHRVDEKVESQMLEQLQRALEDNNIDVQGYARKLISNAEKNPPIASSVQPILIQFSKVCSDIRTIPALEALTLILEKCKSDAEDHVLSSILHYFTDMKGDKPVADSKFTVALTRMLETLLSYYDLDYHSGTAEHLEGCLVVIFLRRFGNYEISEESFFSIVARLLNGYITIGDPKIEGGVFLQPTCYVALKCLYVSSRDVFKTYIIVNELMGTLLSNYMSDYHAGYDRIKLQLLQSEIVILSMDFMECRQLLLDTPVKDVSIIDYLRSDVGFIKYLQGIREKESEVKEYCKSGTFHFQKYGGSTSSDALYEYKILALSKFMVHSTPVMNQILECFDLFTIVPNALVIAIMKGQQTDILIDAMSYITLHQQAKTPEMLMCMYVQMRWMEHCFDCKQKTMYMACHSIVNMFRSRDDRYGFNKHIAGNPMWDDSQLEAMREAYEKLPEASKPAQNGEFTEGDVSVADIMRGYVVMMNNDVPRCLVSIAKMIMKECQMLEKRGDKVKEEMQLKAYKLVMETLHYLMLQSINRPVMQSAGVLRMLIDAANSKVYKGTNQCRYLSQSIAHMCISSDPRVLSYRDALDSTGPLVKLLDDANELFQYEAALGLTNLLTIDDDVRTRVWSINGWNALGNLLYSDNEQLKAACLEGWCNLAAGEDVVHGYFYKKLAQQMESVENPAEVITLNIHDITILLMFAGNITELRSVKASTGTLALLVRDLRIAKYLPFFSKIKNLFKTVDEVDDADVLYRILTAMSCIMQGRVEKISPANVAHVKSIKEQIKQCTMRNITKFRNPAILNLAKEIMEYTTS</sequence>
<evidence type="ECO:0000256" key="2">
    <source>
        <dbReference type="ARBA" id="ARBA00022490"/>
    </source>
</evidence>
<dbReference type="EMBL" id="JAVEPI010000003">
    <property type="protein sequence ID" value="KAK1442533.1"/>
    <property type="molecule type" value="Genomic_DNA"/>
</dbReference>
<dbReference type="GO" id="GO:0005737">
    <property type="term" value="C:cytoplasm"/>
    <property type="evidence" value="ECO:0007669"/>
    <property type="project" value="UniProtKB-SubCell"/>
</dbReference>
<keyword evidence="4" id="KW-1185">Reference proteome</keyword>
<dbReference type="PANTHER" id="PTHR45994">
    <property type="entry name" value="FI21225P1"/>
    <property type="match status" value="1"/>
</dbReference>
<comment type="caution">
    <text evidence="3">The sequence shown here is derived from an EMBL/GenBank/DDBJ whole genome shotgun (WGS) entry which is preliminary data.</text>
</comment>
<evidence type="ECO:0000313" key="4">
    <source>
        <dbReference type="Proteomes" id="UP001230268"/>
    </source>
</evidence>
<gene>
    <name evidence="3" type="ORF">BgAZ_300510</name>
</gene>
<proteinExistence type="predicted"/>
<dbReference type="SUPFAM" id="SSF48452">
    <property type="entry name" value="TPR-like"/>
    <property type="match status" value="1"/>
</dbReference>
<evidence type="ECO:0000313" key="3">
    <source>
        <dbReference type="EMBL" id="KAK1442533.1"/>
    </source>
</evidence>
<dbReference type="InterPro" id="IPR011989">
    <property type="entry name" value="ARM-like"/>
</dbReference>
<dbReference type="SUPFAM" id="SSF48371">
    <property type="entry name" value="ARM repeat"/>
    <property type="match status" value="1"/>
</dbReference>
<protein>
    <submittedName>
        <fullName evidence="3">Uncharacterized protein</fullName>
    </submittedName>
</protein>
<dbReference type="Gene3D" id="1.25.10.10">
    <property type="entry name" value="Leucine-rich Repeat Variant"/>
    <property type="match status" value="2"/>
</dbReference>